<dbReference type="STRING" id="1321606.SAMD00020551_3558"/>
<protein>
    <submittedName>
        <fullName evidence="2">Uncharacterized protein</fullName>
    </submittedName>
</protein>
<keyword evidence="3" id="KW-1185">Reference proteome</keyword>
<feature type="region of interest" description="Disordered" evidence="1">
    <location>
        <begin position="1"/>
        <end position="67"/>
    </location>
</feature>
<dbReference type="Proteomes" id="UP000031014">
    <property type="component" value="Unassembled WGS sequence"/>
</dbReference>
<feature type="compositionally biased region" description="Basic and acidic residues" evidence="1">
    <location>
        <begin position="1"/>
        <end position="10"/>
    </location>
</feature>
<name>A0A0A8XBA5_MESS1</name>
<evidence type="ECO:0000313" key="2">
    <source>
        <dbReference type="EMBL" id="GAM15401.1"/>
    </source>
</evidence>
<dbReference type="AlphaFoldDB" id="A0A0A8XBA5"/>
<comment type="caution">
    <text evidence="2">The sequence shown here is derived from an EMBL/GenBank/DDBJ whole genome shotgun (WGS) entry which is preliminary data.</text>
</comment>
<reference evidence="2 3" key="1">
    <citation type="submission" date="2013-06" db="EMBL/GenBank/DDBJ databases">
        <title>Whole genome shotgun sequence of Bacillus selenatarsenatis SF-1.</title>
        <authorList>
            <person name="Kuroda M."/>
            <person name="Sei K."/>
            <person name="Yamashita M."/>
            <person name="Ike M."/>
        </authorList>
    </citation>
    <scope>NUCLEOTIDE SEQUENCE [LARGE SCALE GENOMIC DNA]</scope>
    <source>
        <strain evidence="2 3">SF-1</strain>
    </source>
</reference>
<evidence type="ECO:0000313" key="3">
    <source>
        <dbReference type="Proteomes" id="UP000031014"/>
    </source>
</evidence>
<organism evidence="2 3">
    <name type="scientific">Mesobacillus selenatarsenatis (strain DSM 18680 / JCM 14380 / FERM P-15431 / SF-1)</name>
    <dbReference type="NCBI Taxonomy" id="1321606"/>
    <lineage>
        <taxon>Bacteria</taxon>
        <taxon>Bacillati</taxon>
        <taxon>Bacillota</taxon>
        <taxon>Bacilli</taxon>
        <taxon>Bacillales</taxon>
        <taxon>Bacillaceae</taxon>
        <taxon>Mesobacillus</taxon>
    </lineage>
</organism>
<dbReference type="EMBL" id="BASE01000081">
    <property type="protein sequence ID" value="GAM15401.1"/>
    <property type="molecule type" value="Genomic_DNA"/>
</dbReference>
<proteinExistence type="predicted"/>
<feature type="compositionally biased region" description="Basic and acidic residues" evidence="1">
    <location>
        <begin position="36"/>
        <end position="54"/>
    </location>
</feature>
<evidence type="ECO:0000256" key="1">
    <source>
        <dbReference type="SAM" id="MobiDB-lite"/>
    </source>
</evidence>
<accession>A0A0A8XBA5</accession>
<gene>
    <name evidence="2" type="ORF">SAMD00020551_3558</name>
</gene>
<sequence>MGWLLKEKRGSGRNQGVPDWFGRQRCFGSSGFKTGLPEKAEKLSRKAQNRDRFGGESGKAVKKSPEL</sequence>